<keyword evidence="2" id="KW-1185">Reference proteome</keyword>
<organism evidence="1 2">
    <name type="scientific">Saccharothrix mutabilis subsp. mutabilis</name>
    <dbReference type="NCBI Taxonomy" id="66855"/>
    <lineage>
        <taxon>Bacteria</taxon>
        <taxon>Bacillati</taxon>
        <taxon>Actinomycetota</taxon>
        <taxon>Actinomycetes</taxon>
        <taxon>Pseudonocardiales</taxon>
        <taxon>Pseudonocardiaceae</taxon>
        <taxon>Saccharothrix</taxon>
    </lineage>
</organism>
<evidence type="ECO:0000313" key="1">
    <source>
        <dbReference type="EMBL" id="GAA0232615.1"/>
    </source>
</evidence>
<comment type="caution">
    <text evidence="1">The sequence shown here is derived from an EMBL/GenBank/DDBJ whole genome shotgun (WGS) entry which is preliminary data.</text>
</comment>
<dbReference type="Proteomes" id="UP001500416">
    <property type="component" value="Unassembled WGS sequence"/>
</dbReference>
<proteinExistence type="predicted"/>
<evidence type="ECO:0000313" key="2">
    <source>
        <dbReference type="Proteomes" id="UP001500416"/>
    </source>
</evidence>
<dbReference type="EMBL" id="BAAABU010000006">
    <property type="protein sequence ID" value="GAA0232615.1"/>
    <property type="molecule type" value="Genomic_DNA"/>
</dbReference>
<sequence>MAHRRTPRGPRRAALGDRVDPVRDGVAALVLWSGDVVAGHARGSEADMCLRAHRWVTELLGDGLMP</sequence>
<accession>A0ABN0TXJ0</accession>
<gene>
    <name evidence="1" type="ORF">GCM10010492_34220</name>
</gene>
<protein>
    <submittedName>
        <fullName evidence="1">Uncharacterized protein</fullName>
    </submittedName>
</protein>
<reference evidence="1 2" key="1">
    <citation type="journal article" date="2019" name="Int. J. Syst. Evol. Microbiol.">
        <title>The Global Catalogue of Microorganisms (GCM) 10K type strain sequencing project: providing services to taxonomists for standard genome sequencing and annotation.</title>
        <authorList>
            <consortium name="The Broad Institute Genomics Platform"/>
            <consortium name="The Broad Institute Genome Sequencing Center for Infectious Disease"/>
            <person name="Wu L."/>
            <person name="Ma J."/>
        </authorList>
    </citation>
    <scope>NUCLEOTIDE SEQUENCE [LARGE SCALE GENOMIC DNA]</scope>
    <source>
        <strain evidence="1 2">JCM 3380</strain>
    </source>
</reference>
<name>A0ABN0TXJ0_9PSEU</name>
<dbReference type="RefSeq" id="WP_343934816.1">
    <property type="nucleotide sequence ID" value="NZ_BAAABU010000006.1"/>
</dbReference>